<evidence type="ECO:0000313" key="2">
    <source>
        <dbReference type="EMBL" id="KAK3577090.1"/>
    </source>
</evidence>
<keyword evidence="3" id="KW-1185">Reference proteome</keyword>
<reference evidence="2" key="1">
    <citation type="journal article" date="2021" name="Genome Biol. Evol.">
        <title>A High-Quality Reference Genome for a Parasitic Bivalve with Doubly Uniparental Inheritance (Bivalvia: Unionida).</title>
        <authorList>
            <person name="Smith C.H."/>
        </authorList>
    </citation>
    <scope>NUCLEOTIDE SEQUENCE</scope>
    <source>
        <strain evidence="2">CHS0354</strain>
    </source>
</reference>
<organism evidence="2 3">
    <name type="scientific">Potamilus streckersoni</name>
    <dbReference type="NCBI Taxonomy" id="2493646"/>
    <lineage>
        <taxon>Eukaryota</taxon>
        <taxon>Metazoa</taxon>
        <taxon>Spiralia</taxon>
        <taxon>Lophotrochozoa</taxon>
        <taxon>Mollusca</taxon>
        <taxon>Bivalvia</taxon>
        <taxon>Autobranchia</taxon>
        <taxon>Heteroconchia</taxon>
        <taxon>Palaeoheterodonta</taxon>
        <taxon>Unionida</taxon>
        <taxon>Unionoidea</taxon>
        <taxon>Unionidae</taxon>
        <taxon>Ambleminae</taxon>
        <taxon>Lampsilini</taxon>
        <taxon>Potamilus</taxon>
    </lineage>
</organism>
<reference evidence="2" key="3">
    <citation type="submission" date="2023-05" db="EMBL/GenBank/DDBJ databases">
        <authorList>
            <person name="Smith C.H."/>
        </authorList>
    </citation>
    <scope>NUCLEOTIDE SEQUENCE</scope>
    <source>
        <strain evidence="2">CHS0354</strain>
        <tissue evidence="2">Mantle</tissue>
    </source>
</reference>
<evidence type="ECO:0000256" key="1">
    <source>
        <dbReference type="SAM" id="MobiDB-lite"/>
    </source>
</evidence>
<proteinExistence type="predicted"/>
<name>A0AAE0RPT7_9BIVA</name>
<accession>A0AAE0RPT7</accession>
<comment type="caution">
    <text evidence="2">The sequence shown here is derived from an EMBL/GenBank/DDBJ whole genome shotgun (WGS) entry which is preliminary data.</text>
</comment>
<protein>
    <submittedName>
        <fullName evidence="2">Uncharacterized protein</fullName>
    </submittedName>
</protein>
<feature type="region of interest" description="Disordered" evidence="1">
    <location>
        <begin position="1"/>
        <end position="20"/>
    </location>
</feature>
<dbReference type="Proteomes" id="UP001195483">
    <property type="component" value="Unassembled WGS sequence"/>
</dbReference>
<gene>
    <name evidence="2" type="ORF">CHS0354_037119</name>
</gene>
<sequence length="140" mass="16289">MATERLKQKTCRKKSEKRDSRSAFIPTHFRPFENEKQKLQLNTYENQAMHESEEVISEEDYIFVTRYILVFEHGLSKPYREWFKTAAHTGYAQTVLSLVSVDTADLDGDVYIVNKLFTITEESVFGQSSIHDETDNSVEV</sequence>
<reference evidence="2" key="2">
    <citation type="journal article" date="2021" name="Genome Biol. Evol.">
        <title>Developing a high-quality reference genome for a parasitic bivalve with doubly uniparental inheritance (Bivalvia: Unionida).</title>
        <authorList>
            <person name="Smith C.H."/>
        </authorList>
    </citation>
    <scope>NUCLEOTIDE SEQUENCE</scope>
    <source>
        <strain evidence="2">CHS0354</strain>
        <tissue evidence="2">Mantle</tissue>
    </source>
</reference>
<dbReference type="EMBL" id="JAEAOA010002175">
    <property type="protein sequence ID" value="KAK3577090.1"/>
    <property type="molecule type" value="Genomic_DNA"/>
</dbReference>
<dbReference type="AlphaFoldDB" id="A0AAE0RPT7"/>
<evidence type="ECO:0000313" key="3">
    <source>
        <dbReference type="Proteomes" id="UP001195483"/>
    </source>
</evidence>